<organism evidence="1">
    <name type="scientific">Arundo donax</name>
    <name type="common">Giant reed</name>
    <name type="synonym">Donax arundinaceus</name>
    <dbReference type="NCBI Taxonomy" id="35708"/>
    <lineage>
        <taxon>Eukaryota</taxon>
        <taxon>Viridiplantae</taxon>
        <taxon>Streptophyta</taxon>
        <taxon>Embryophyta</taxon>
        <taxon>Tracheophyta</taxon>
        <taxon>Spermatophyta</taxon>
        <taxon>Magnoliopsida</taxon>
        <taxon>Liliopsida</taxon>
        <taxon>Poales</taxon>
        <taxon>Poaceae</taxon>
        <taxon>PACMAD clade</taxon>
        <taxon>Arundinoideae</taxon>
        <taxon>Arundineae</taxon>
        <taxon>Arundo</taxon>
    </lineage>
</organism>
<accession>A0A0A9CGG5</accession>
<reference evidence="1" key="1">
    <citation type="submission" date="2014-09" db="EMBL/GenBank/DDBJ databases">
        <authorList>
            <person name="Magalhaes I.L.F."/>
            <person name="Oliveira U."/>
            <person name="Santos F.R."/>
            <person name="Vidigal T.H.D.A."/>
            <person name="Brescovit A.D."/>
            <person name="Santos A.J."/>
        </authorList>
    </citation>
    <scope>NUCLEOTIDE SEQUENCE</scope>
    <source>
        <tissue evidence="1">Shoot tissue taken approximately 20 cm above the soil surface</tissue>
    </source>
</reference>
<reference evidence="1" key="2">
    <citation type="journal article" date="2015" name="Data Brief">
        <title>Shoot transcriptome of the giant reed, Arundo donax.</title>
        <authorList>
            <person name="Barrero R.A."/>
            <person name="Guerrero F.D."/>
            <person name="Moolhuijzen P."/>
            <person name="Goolsby J.A."/>
            <person name="Tidwell J."/>
            <person name="Bellgard S.E."/>
            <person name="Bellgard M.I."/>
        </authorList>
    </citation>
    <scope>NUCLEOTIDE SEQUENCE</scope>
    <source>
        <tissue evidence="1">Shoot tissue taken approximately 20 cm above the soil surface</tissue>
    </source>
</reference>
<sequence length="70" mass="7983">MPTPPTFTIMQGIVRKRNSSPGWRTMVACSLHRRTRSKLFGTITMLCLVPRPNARTPWTCRPSTSQPRTL</sequence>
<evidence type="ECO:0000313" key="1">
    <source>
        <dbReference type="EMBL" id="JAD72490.1"/>
    </source>
</evidence>
<proteinExistence type="predicted"/>
<name>A0A0A9CGG5_ARUDO</name>
<protein>
    <submittedName>
        <fullName evidence="1">Uncharacterized protein</fullName>
    </submittedName>
</protein>
<dbReference type="EMBL" id="GBRH01225405">
    <property type="protein sequence ID" value="JAD72490.1"/>
    <property type="molecule type" value="Transcribed_RNA"/>
</dbReference>
<dbReference type="AlphaFoldDB" id="A0A0A9CGG5"/>